<comment type="caution">
    <text evidence="7">The sequence shown here is derived from an EMBL/GenBank/DDBJ whole genome shotgun (WGS) entry which is preliminary data.</text>
</comment>
<dbReference type="InterPro" id="IPR013057">
    <property type="entry name" value="AA_transpt_TM"/>
</dbReference>
<sequence>MGDFMMMEEEHPTHKINISVASPDSTFTTPNSKTPMSPTQRLRYLLSSPSRYIQRKFQAGGLKGSMLTILASTVGAGILSLPYVVNISGLYQGIVLFILGMIVSLYTCQLLVLAAEKTGKLTYESIGNELFGHKMRTFAEVNMIINNYGTVIAYLVLLKDLVPNCLKLFGVDNAFATSSYMWGCMICTIIVYPLSLKQEISALRYTSLLSCFACIYLGIAIIYGFFSMRSGETSSRFDEAPATELSAYSIFTAAGYVVFSFTCHPNVIPIYQELQRRSTKRGFKFLSRGLIIVLFLYLIVGIFGFLTFYKEYHPITDFPTQILQAKYHKGDVPIIIASMAIAITVLCGTPLLVHPCRDATLSILYQRRPTKKQYFLVVTIEVFSALGLALVIPNIGYVLNVLGTISNPIICFILPCMYYIKAFPGKYTRKDLFIAYLVLVIMTLIGISGFIMFWIELFS</sequence>
<dbReference type="OrthoDB" id="438545at2759"/>
<feature type="transmembrane region" description="Helical" evidence="5">
    <location>
        <begin position="289"/>
        <end position="309"/>
    </location>
</feature>
<reference evidence="7 8" key="1">
    <citation type="submission" date="2016-11" db="EMBL/GenBank/DDBJ databases">
        <title>The macronuclear genome of Stentor coeruleus: a giant cell with tiny introns.</title>
        <authorList>
            <person name="Slabodnick M."/>
            <person name="Ruby J.G."/>
            <person name="Reiff S.B."/>
            <person name="Swart E.C."/>
            <person name="Gosai S."/>
            <person name="Prabakaran S."/>
            <person name="Witkowska E."/>
            <person name="Larue G.E."/>
            <person name="Fisher S."/>
            <person name="Freeman R.M."/>
            <person name="Gunawardena J."/>
            <person name="Chu W."/>
            <person name="Stover N.A."/>
            <person name="Gregory B.D."/>
            <person name="Nowacki M."/>
            <person name="Derisi J."/>
            <person name="Roy S.W."/>
            <person name="Marshall W.F."/>
            <person name="Sood P."/>
        </authorList>
    </citation>
    <scope>NUCLEOTIDE SEQUENCE [LARGE SCALE GENOMIC DNA]</scope>
    <source>
        <strain evidence="7">WM001</strain>
    </source>
</reference>
<feature type="domain" description="Amino acid transporter transmembrane" evidence="6">
    <location>
        <begin position="65"/>
        <end position="453"/>
    </location>
</feature>
<dbReference type="PANTHER" id="PTHR22950:SF702">
    <property type="entry name" value="AMINO ACID TRANSPORTER PROTEIN"/>
    <property type="match status" value="1"/>
</dbReference>
<feature type="transmembrane region" description="Helical" evidence="5">
    <location>
        <begin position="137"/>
        <end position="157"/>
    </location>
</feature>
<feature type="transmembrane region" description="Helical" evidence="5">
    <location>
        <begin position="64"/>
        <end position="85"/>
    </location>
</feature>
<dbReference type="PANTHER" id="PTHR22950">
    <property type="entry name" value="AMINO ACID TRANSPORTER"/>
    <property type="match status" value="1"/>
</dbReference>
<feature type="transmembrane region" description="Helical" evidence="5">
    <location>
        <begin position="374"/>
        <end position="392"/>
    </location>
</feature>
<feature type="transmembrane region" description="Helical" evidence="5">
    <location>
        <begin position="398"/>
        <end position="420"/>
    </location>
</feature>
<gene>
    <name evidence="7" type="ORF">SteCoe_31387</name>
</gene>
<proteinExistence type="predicted"/>
<evidence type="ECO:0000256" key="1">
    <source>
        <dbReference type="ARBA" id="ARBA00004141"/>
    </source>
</evidence>
<evidence type="ECO:0000256" key="3">
    <source>
        <dbReference type="ARBA" id="ARBA00022989"/>
    </source>
</evidence>
<dbReference type="GO" id="GO:0015179">
    <property type="term" value="F:L-amino acid transmembrane transporter activity"/>
    <property type="evidence" value="ECO:0007669"/>
    <property type="project" value="TreeGrafter"/>
</dbReference>
<feature type="transmembrane region" description="Helical" evidence="5">
    <location>
        <begin position="91"/>
        <end position="116"/>
    </location>
</feature>
<keyword evidence="8" id="KW-1185">Reference proteome</keyword>
<evidence type="ECO:0000313" key="7">
    <source>
        <dbReference type="EMBL" id="OMJ70591.1"/>
    </source>
</evidence>
<evidence type="ECO:0000256" key="2">
    <source>
        <dbReference type="ARBA" id="ARBA00022692"/>
    </source>
</evidence>
<evidence type="ECO:0000259" key="6">
    <source>
        <dbReference type="Pfam" id="PF01490"/>
    </source>
</evidence>
<feature type="transmembrane region" description="Helical" evidence="5">
    <location>
        <begin position="177"/>
        <end position="196"/>
    </location>
</feature>
<keyword evidence="2 5" id="KW-0812">Transmembrane</keyword>
<feature type="transmembrane region" description="Helical" evidence="5">
    <location>
        <begin position="432"/>
        <end position="455"/>
    </location>
</feature>
<dbReference type="Pfam" id="PF01490">
    <property type="entry name" value="Aa_trans"/>
    <property type="match status" value="1"/>
</dbReference>
<feature type="transmembrane region" description="Helical" evidence="5">
    <location>
        <begin position="208"/>
        <end position="226"/>
    </location>
</feature>
<dbReference type="AlphaFoldDB" id="A0A1R2B1D5"/>
<dbReference type="GO" id="GO:0016020">
    <property type="term" value="C:membrane"/>
    <property type="evidence" value="ECO:0007669"/>
    <property type="project" value="UniProtKB-SubCell"/>
</dbReference>
<dbReference type="Proteomes" id="UP000187209">
    <property type="component" value="Unassembled WGS sequence"/>
</dbReference>
<dbReference type="EMBL" id="MPUH01001072">
    <property type="protein sequence ID" value="OMJ70591.1"/>
    <property type="molecule type" value="Genomic_DNA"/>
</dbReference>
<evidence type="ECO:0000256" key="5">
    <source>
        <dbReference type="SAM" id="Phobius"/>
    </source>
</evidence>
<keyword evidence="3 5" id="KW-1133">Transmembrane helix</keyword>
<name>A0A1R2B1D5_9CILI</name>
<feature type="transmembrane region" description="Helical" evidence="5">
    <location>
        <begin position="332"/>
        <end position="353"/>
    </location>
</feature>
<comment type="subcellular location">
    <subcellularLocation>
        <location evidence="1">Membrane</location>
        <topology evidence="1">Multi-pass membrane protein</topology>
    </subcellularLocation>
</comment>
<feature type="transmembrane region" description="Helical" evidence="5">
    <location>
        <begin position="246"/>
        <end position="268"/>
    </location>
</feature>
<protein>
    <recommendedName>
        <fullName evidence="6">Amino acid transporter transmembrane domain-containing protein</fullName>
    </recommendedName>
</protein>
<evidence type="ECO:0000256" key="4">
    <source>
        <dbReference type="ARBA" id="ARBA00023136"/>
    </source>
</evidence>
<keyword evidence="4 5" id="KW-0472">Membrane</keyword>
<accession>A0A1R2B1D5</accession>
<organism evidence="7 8">
    <name type="scientific">Stentor coeruleus</name>
    <dbReference type="NCBI Taxonomy" id="5963"/>
    <lineage>
        <taxon>Eukaryota</taxon>
        <taxon>Sar</taxon>
        <taxon>Alveolata</taxon>
        <taxon>Ciliophora</taxon>
        <taxon>Postciliodesmatophora</taxon>
        <taxon>Heterotrichea</taxon>
        <taxon>Heterotrichida</taxon>
        <taxon>Stentoridae</taxon>
        <taxon>Stentor</taxon>
    </lineage>
</organism>
<evidence type="ECO:0000313" key="8">
    <source>
        <dbReference type="Proteomes" id="UP000187209"/>
    </source>
</evidence>